<protein>
    <submittedName>
        <fullName evidence="1">Uncharacterized protein</fullName>
    </submittedName>
</protein>
<sequence length="70" mass="8655">MKNEKRRKGRPTKMARRCSCNVTEEMVVTGDYTRRCQYHYELYDYTRRRCIPRRFEENRRNSLLLFASLT</sequence>
<comment type="caution">
    <text evidence="1">The sequence shown here is derived from an EMBL/GenBank/DDBJ whole genome shotgun (WGS) entry which is preliminary data.</text>
</comment>
<organism evidence="1 2">
    <name type="scientific">Handroanthus impetiginosus</name>
    <dbReference type="NCBI Taxonomy" id="429701"/>
    <lineage>
        <taxon>Eukaryota</taxon>
        <taxon>Viridiplantae</taxon>
        <taxon>Streptophyta</taxon>
        <taxon>Embryophyta</taxon>
        <taxon>Tracheophyta</taxon>
        <taxon>Spermatophyta</taxon>
        <taxon>Magnoliopsida</taxon>
        <taxon>eudicotyledons</taxon>
        <taxon>Gunneridae</taxon>
        <taxon>Pentapetalae</taxon>
        <taxon>asterids</taxon>
        <taxon>lamiids</taxon>
        <taxon>Lamiales</taxon>
        <taxon>Bignoniaceae</taxon>
        <taxon>Crescentiina</taxon>
        <taxon>Tabebuia alliance</taxon>
        <taxon>Handroanthus</taxon>
    </lineage>
</organism>
<name>A0A2G9HFP0_9LAMI</name>
<dbReference type="Proteomes" id="UP000231279">
    <property type="component" value="Unassembled WGS sequence"/>
</dbReference>
<accession>A0A2G9HFP0</accession>
<dbReference type="EMBL" id="NKXS01001919">
    <property type="protein sequence ID" value="PIN16253.1"/>
    <property type="molecule type" value="Genomic_DNA"/>
</dbReference>
<proteinExistence type="predicted"/>
<dbReference type="AlphaFoldDB" id="A0A2G9HFP0"/>
<keyword evidence="2" id="KW-1185">Reference proteome</keyword>
<evidence type="ECO:0000313" key="2">
    <source>
        <dbReference type="Proteomes" id="UP000231279"/>
    </source>
</evidence>
<reference evidence="2" key="1">
    <citation type="journal article" date="2018" name="Gigascience">
        <title>Genome assembly of the Pink Ipe (Handroanthus impetiginosus, Bignoniaceae), a highly valued, ecologically keystone Neotropical timber forest tree.</title>
        <authorList>
            <person name="Silva-Junior O.B."/>
            <person name="Grattapaglia D."/>
            <person name="Novaes E."/>
            <person name="Collevatti R.G."/>
        </authorList>
    </citation>
    <scope>NUCLEOTIDE SEQUENCE [LARGE SCALE GENOMIC DNA]</scope>
    <source>
        <strain evidence="2">cv. UFG-1</strain>
    </source>
</reference>
<evidence type="ECO:0000313" key="1">
    <source>
        <dbReference type="EMBL" id="PIN16253.1"/>
    </source>
</evidence>
<gene>
    <name evidence="1" type="ORF">CDL12_11096</name>
</gene>